<proteinExistence type="predicted"/>
<dbReference type="AlphaFoldDB" id="A0A3M7R6K8"/>
<keyword evidence="2" id="KW-1185">Reference proteome</keyword>
<accession>A0A3M7R6K8</accession>
<organism evidence="1 2">
    <name type="scientific">Brachionus plicatilis</name>
    <name type="common">Marine rotifer</name>
    <name type="synonym">Brachionus muelleri</name>
    <dbReference type="NCBI Taxonomy" id="10195"/>
    <lineage>
        <taxon>Eukaryota</taxon>
        <taxon>Metazoa</taxon>
        <taxon>Spiralia</taxon>
        <taxon>Gnathifera</taxon>
        <taxon>Rotifera</taxon>
        <taxon>Eurotatoria</taxon>
        <taxon>Monogononta</taxon>
        <taxon>Pseudotrocha</taxon>
        <taxon>Ploima</taxon>
        <taxon>Brachionidae</taxon>
        <taxon>Brachionus</taxon>
    </lineage>
</organism>
<sequence length="68" mass="8011">MTTPSPKTKICANQQNDTWRGNPLPIENKILPNFKISRFYHLKIQGKFSLLLNEENFHFLNAFSKLYN</sequence>
<protein>
    <submittedName>
        <fullName evidence="1">Uncharacterized protein</fullName>
    </submittedName>
</protein>
<comment type="caution">
    <text evidence="1">The sequence shown here is derived from an EMBL/GenBank/DDBJ whole genome shotgun (WGS) entry which is preliminary data.</text>
</comment>
<dbReference type="EMBL" id="REGN01004081">
    <property type="protein sequence ID" value="RNA19262.1"/>
    <property type="molecule type" value="Genomic_DNA"/>
</dbReference>
<evidence type="ECO:0000313" key="1">
    <source>
        <dbReference type="EMBL" id="RNA19262.1"/>
    </source>
</evidence>
<dbReference type="Proteomes" id="UP000276133">
    <property type="component" value="Unassembled WGS sequence"/>
</dbReference>
<gene>
    <name evidence="1" type="ORF">BpHYR1_012321</name>
</gene>
<evidence type="ECO:0000313" key="2">
    <source>
        <dbReference type="Proteomes" id="UP000276133"/>
    </source>
</evidence>
<name>A0A3M7R6K8_BRAPC</name>
<reference evidence="1 2" key="1">
    <citation type="journal article" date="2018" name="Sci. Rep.">
        <title>Genomic signatures of local adaptation to the degree of environmental predictability in rotifers.</title>
        <authorList>
            <person name="Franch-Gras L."/>
            <person name="Hahn C."/>
            <person name="Garcia-Roger E.M."/>
            <person name="Carmona M.J."/>
            <person name="Serra M."/>
            <person name="Gomez A."/>
        </authorList>
    </citation>
    <scope>NUCLEOTIDE SEQUENCE [LARGE SCALE GENOMIC DNA]</scope>
    <source>
        <strain evidence="1">HYR1</strain>
    </source>
</reference>